<sequence length="754" mass="85253">MVGTQINGRTRQVFTVVNGGHDLGPSSAPPSNAGSDCGIIEFTREDVEALLSEKAKRRDRFNYKERCENMVDYIKRLKLCIRWFQELELSCSLEQEKLQNSLESTRQKCAEVELLLKNKEEELNSVIAELRKNCTSLQEKIMKEESEKLAAMDSLVKERDAKLSIERSQTALQEDLGRAQRELQSANQKISSLNDMYKRLQDYITSLQQYNGKLHTELSTVEDELKRVEKEKASVVENLTTLRGQLTLCRSSQEEAIKQKDALASEVASLREELQQVRDDRDCQSSQVQTLTSEAEKFKEARENSCIELDKLMIKVNDLEARCSSQESQIKTLQEKLTVAEENLQVSDISVVETRTEFEGQQKLVNELQRRLADAEYKLIEGEKLRKKLHNTILELKGNIRVFCRVRPLLPDEGNTEGKIITYPTSMEASGRGIELAQSGQKYSFTFDKVFEPDASQEEVFVEISQLVQSALDGYKVCIFAYGQTGSGKTYTMMGRPGHPEEKGLIPRSLEQIFETKQSLLSQGWNYEMQVSMLEIYNETIRDLLSTNRPSFENGTPGKQYTIKHDASGNTHVTDLTVVDVQSVREVAYLLNQAANSRSVGKTQMNEQSSRSHFVFTLRIFGINESTDQQVQGVLNLIDLAGSERLAKSGSTGDRLKETQSINKSLSSLSDVIFALAKKEDHVPYRNSKLTYLLQPCLGGDSKTLMFVNISPESSSVVESLCSLRFASRVNACEIGTPRRQTQPRPTESRLSYF</sequence>
<dbReference type="EMBL" id="CM039432">
    <property type="protein sequence ID" value="KAI4333799.1"/>
    <property type="molecule type" value="Genomic_DNA"/>
</dbReference>
<accession>A0ACB9NDM3</accession>
<reference evidence="1 2" key="1">
    <citation type="journal article" date="2022" name="DNA Res.">
        <title>Chromosomal-level genome assembly of the orchid tree Bauhinia variegata (Leguminosae; Cercidoideae) supports the allotetraploid origin hypothesis of Bauhinia.</title>
        <authorList>
            <person name="Zhong Y."/>
            <person name="Chen Y."/>
            <person name="Zheng D."/>
            <person name="Pang J."/>
            <person name="Liu Y."/>
            <person name="Luo S."/>
            <person name="Meng S."/>
            <person name="Qian L."/>
            <person name="Wei D."/>
            <person name="Dai S."/>
            <person name="Zhou R."/>
        </authorList>
    </citation>
    <scope>NUCLEOTIDE SEQUENCE [LARGE SCALE GENOMIC DNA]</scope>
    <source>
        <strain evidence="1">BV-YZ2020</strain>
    </source>
</reference>
<organism evidence="1 2">
    <name type="scientific">Bauhinia variegata</name>
    <name type="common">Purple orchid tree</name>
    <name type="synonym">Phanera variegata</name>
    <dbReference type="NCBI Taxonomy" id="167791"/>
    <lineage>
        <taxon>Eukaryota</taxon>
        <taxon>Viridiplantae</taxon>
        <taxon>Streptophyta</taxon>
        <taxon>Embryophyta</taxon>
        <taxon>Tracheophyta</taxon>
        <taxon>Spermatophyta</taxon>
        <taxon>Magnoliopsida</taxon>
        <taxon>eudicotyledons</taxon>
        <taxon>Gunneridae</taxon>
        <taxon>Pentapetalae</taxon>
        <taxon>rosids</taxon>
        <taxon>fabids</taxon>
        <taxon>Fabales</taxon>
        <taxon>Fabaceae</taxon>
        <taxon>Cercidoideae</taxon>
        <taxon>Cercideae</taxon>
        <taxon>Bauhiniinae</taxon>
        <taxon>Bauhinia</taxon>
    </lineage>
</organism>
<gene>
    <name evidence="1" type="ORF">L6164_018561</name>
</gene>
<protein>
    <submittedName>
        <fullName evidence="1">Uncharacterized protein</fullName>
    </submittedName>
</protein>
<dbReference type="Proteomes" id="UP000828941">
    <property type="component" value="Chromosome 7"/>
</dbReference>
<name>A0ACB9NDM3_BAUVA</name>
<proteinExistence type="predicted"/>
<keyword evidence="2" id="KW-1185">Reference proteome</keyword>
<evidence type="ECO:0000313" key="2">
    <source>
        <dbReference type="Proteomes" id="UP000828941"/>
    </source>
</evidence>
<comment type="caution">
    <text evidence="1">The sequence shown here is derived from an EMBL/GenBank/DDBJ whole genome shotgun (WGS) entry which is preliminary data.</text>
</comment>
<evidence type="ECO:0000313" key="1">
    <source>
        <dbReference type="EMBL" id="KAI4333799.1"/>
    </source>
</evidence>